<evidence type="ECO:0000313" key="2">
    <source>
        <dbReference type="Proteomes" id="UP000024635"/>
    </source>
</evidence>
<organism evidence="1 2">
    <name type="scientific">Ancylostoma ceylanicum</name>
    <dbReference type="NCBI Taxonomy" id="53326"/>
    <lineage>
        <taxon>Eukaryota</taxon>
        <taxon>Metazoa</taxon>
        <taxon>Ecdysozoa</taxon>
        <taxon>Nematoda</taxon>
        <taxon>Chromadorea</taxon>
        <taxon>Rhabditida</taxon>
        <taxon>Rhabditina</taxon>
        <taxon>Rhabditomorpha</taxon>
        <taxon>Strongyloidea</taxon>
        <taxon>Ancylostomatidae</taxon>
        <taxon>Ancylostomatinae</taxon>
        <taxon>Ancylostoma</taxon>
    </lineage>
</organism>
<proteinExistence type="predicted"/>
<accession>A0A016W8P3</accession>
<dbReference type="Proteomes" id="UP000024635">
    <property type="component" value="Unassembled WGS sequence"/>
</dbReference>
<sequence>MAVVLAQDGQGLDGLDVGFYNVSLFVYIPLKAMRLPKHKTNKLFRLKQQPEACTIMLRFLNEKTCALSYFVV</sequence>
<name>A0A016W8P3_9BILA</name>
<dbReference type="AlphaFoldDB" id="A0A016W8P3"/>
<keyword evidence="2" id="KW-1185">Reference proteome</keyword>
<gene>
    <name evidence="1" type="primary">Acey_s0921.g3052</name>
    <name evidence="1" type="ORF">Y032_0921g3052</name>
</gene>
<dbReference type="EMBL" id="JARK01000521">
    <property type="protein sequence ID" value="EYC36219.1"/>
    <property type="molecule type" value="Genomic_DNA"/>
</dbReference>
<evidence type="ECO:0000313" key="1">
    <source>
        <dbReference type="EMBL" id="EYC36219.1"/>
    </source>
</evidence>
<comment type="caution">
    <text evidence="1">The sequence shown here is derived from an EMBL/GenBank/DDBJ whole genome shotgun (WGS) entry which is preliminary data.</text>
</comment>
<reference evidence="2" key="1">
    <citation type="journal article" date="2015" name="Nat. Genet.">
        <title>The genome and transcriptome of the zoonotic hookworm Ancylostoma ceylanicum identify infection-specific gene families.</title>
        <authorList>
            <person name="Schwarz E.M."/>
            <person name="Hu Y."/>
            <person name="Antoshechkin I."/>
            <person name="Miller M.M."/>
            <person name="Sternberg P.W."/>
            <person name="Aroian R.V."/>
        </authorList>
    </citation>
    <scope>NUCLEOTIDE SEQUENCE</scope>
    <source>
        <strain evidence="2">HY135</strain>
    </source>
</reference>
<protein>
    <submittedName>
        <fullName evidence="1">Uncharacterized protein</fullName>
    </submittedName>
</protein>